<proteinExistence type="predicted"/>
<gene>
    <name evidence="1" type="ORF">FAP39_17250</name>
</gene>
<reference evidence="1 2" key="1">
    <citation type="submission" date="2019-04" db="EMBL/GenBank/DDBJ databases">
        <title>Genome sequence of Pelagicola litoralis CL-ES2.</title>
        <authorList>
            <person name="Cao J."/>
        </authorList>
    </citation>
    <scope>NUCLEOTIDE SEQUENCE [LARGE SCALE GENOMIC DNA]</scope>
    <source>
        <strain evidence="1 2">CL-ES2</strain>
    </source>
</reference>
<dbReference type="AlphaFoldDB" id="A0A4U7MR65"/>
<name>A0A4U7MR65_9RHOB</name>
<keyword evidence="2" id="KW-1185">Reference proteome</keyword>
<comment type="caution">
    <text evidence="1">The sequence shown here is derived from an EMBL/GenBank/DDBJ whole genome shotgun (WGS) entry which is preliminary data.</text>
</comment>
<sequence>MSEPADPPHLWPFPLRWPLIETQEWRTDVLATKDAEQRIALRTMPRTRLTCVSILEARGLASAAELARGGVFSTWQLPLWHRATPLAAPVDAGDTEVLLNTGGLGFAVGDHAALATGASIAGCSVDIHEIAEVLEDRLVLTLPVSMTAPHASVMPVSKARMQGPVEILRRRQSLGTVTAKFLLAPQADQSATLTSLYPTYQGKNVLMDPAVLRQPLSEAVDNPVDYIDNGFGPIEIEALRSYAQRRSNITLVDRGPARWTSQAWLQSLRGRQNSFWLPSWGRELGLQVPLARGDTSGFFNPAQVSLDPDSLVGRHLMIELPGGALFREVLAASGDALSLQITLAAPGVAVPRDTPIHLMHHMRLDADRIEVMHTPNRMEMSLPLIEVPA</sequence>
<dbReference type="EMBL" id="SULI01000053">
    <property type="protein sequence ID" value="TKZ15435.1"/>
    <property type="molecule type" value="Genomic_DNA"/>
</dbReference>
<protein>
    <submittedName>
        <fullName evidence="1">Uncharacterized protein</fullName>
    </submittedName>
</protein>
<evidence type="ECO:0000313" key="2">
    <source>
        <dbReference type="Proteomes" id="UP000306575"/>
    </source>
</evidence>
<dbReference type="Proteomes" id="UP000306575">
    <property type="component" value="Unassembled WGS sequence"/>
</dbReference>
<dbReference type="OrthoDB" id="6986040at2"/>
<evidence type="ECO:0000313" key="1">
    <source>
        <dbReference type="EMBL" id="TKZ15435.1"/>
    </source>
</evidence>
<organism evidence="1 2">
    <name type="scientific">Shimia litoralis</name>
    <dbReference type="NCBI Taxonomy" id="420403"/>
    <lineage>
        <taxon>Bacteria</taxon>
        <taxon>Pseudomonadati</taxon>
        <taxon>Pseudomonadota</taxon>
        <taxon>Alphaproteobacteria</taxon>
        <taxon>Rhodobacterales</taxon>
        <taxon>Roseobacteraceae</taxon>
    </lineage>
</organism>
<accession>A0A4U7MR65</accession>
<dbReference type="RefSeq" id="WP_138017610.1">
    <property type="nucleotide sequence ID" value="NZ_SULI01000053.1"/>
</dbReference>